<dbReference type="Pfam" id="PF06821">
    <property type="entry name" value="Ser_hydrolase"/>
    <property type="match status" value="1"/>
</dbReference>
<dbReference type="InterPro" id="IPR029058">
    <property type="entry name" value="AB_hydrolase_fold"/>
</dbReference>
<organism evidence="1 2">
    <name type="scientific">Candidatus Jorgensenbacteria bacterium RIFCSPLOWO2_12_FULL_42_11</name>
    <dbReference type="NCBI Taxonomy" id="1798473"/>
    <lineage>
        <taxon>Bacteria</taxon>
        <taxon>Candidatus Joergenseniibacteriota</taxon>
    </lineage>
</organism>
<dbReference type="InterPro" id="IPR010662">
    <property type="entry name" value="RBBP9/YdeN"/>
</dbReference>
<dbReference type="Gene3D" id="3.40.50.1820">
    <property type="entry name" value="alpha/beta hydrolase"/>
    <property type="match status" value="1"/>
</dbReference>
<dbReference type="PANTHER" id="PTHR15394:SF3">
    <property type="entry name" value="SERINE HYDROLASE RBBP9"/>
    <property type="match status" value="1"/>
</dbReference>
<name>A0A1F6C266_9BACT</name>
<evidence type="ECO:0008006" key="3">
    <source>
        <dbReference type="Google" id="ProtNLM"/>
    </source>
</evidence>
<dbReference type="GO" id="GO:0016787">
    <property type="term" value="F:hydrolase activity"/>
    <property type="evidence" value="ECO:0007669"/>
    <property type="project" value="InterPro"/>
</dbReference>
<dbReference type="AlphaFoldDB" id="A0A1F6C266"/>
<dbReference type="PANTHER" id="PTHR15394">
    <property type="entry name" value="SERINE HYDROLASE RBBP9"/>
    <property type="match status" value="1"/>
</dbReference>
<evidence type="ECO:0000313" key="2">
    <source>
        <dbReference type="Proteomes" id="UP000176633"/>
    </source>
</evidence>
<reference evidence="1 2" key="1">
    <citation type="journal article" date="2016" name="Nat. Commun.">
        <title>Thousands of microbial genomes shed light on interconnected biogeochemical processes in an aquifer system.</title>
        <authorList>
            <person name="Anantharaman K."/>
            <person name="Brown C.T."/>
            <person name="Hug L.A."/>
            <person name="Sharon I."/>
            <person name="Castelle C.J."/>
            <person name="Probst A.J."/>
            <person name="Thomas B.C."/>
            <person name="Singh A."/>
            <person name="Wilkins M.J."/>
            <person name="Karaoz U."/>
            <person name="Brodie E.L."/>
            <person name="Williams K.H."/>
            <person name="Hubbard S.S."/>
            <person name="Banfield J.F."/>
        </authorList>
    </citation>
    <scope>NUCLEOTIDE SEQUENCE [LARGE SCALE GENOMIC DNA]</scope>
</reference>
<evidence type="ECO:0000313" key="1">
    <source>
        <dbReference type="EMBL" id="OGG43153.1"/>
    </source>
</evidence>
<comment type="caution">
    <text evidence="1">The sequence shown here is derived from an EMBL/GenBank/DDBJ whole genome shotgun (WGS) entry which is preliminary data.</text>
</comment>
<dbReference type="SUPFAM" id="SSF53474">
    <property type="entry name" value="alpha/beta-Hydrolases"/>
    <property type="match status" value="1"/>
</dbReference>
<accession>A0A1F6C266</accession>
<dbReference type="Proteomes" id="UP000176633">
    <property type="component" value="Unassembled WGS sequence"/>
</dbReference>
<sequence length="201" mass="23426">MKKQIIVIHGGDAFGAYKEYLAFLKNYEFSFERLKTKGWKDTLSEKLGKNFEVVLPKMPNSMNAKYNEWEIMFDKLRPFLKNNLTLIGHSLGGIFLAKYLSENKFPKKILATFLVAAPYRDKNSKYSLGDFILPKNLEKLRKQGGQVFICHSKDDPFVPFADFEKYKHALPKAKIMIFKNRKHFNQPGFSELVGEIKRLYD</sequence>
<proteinExistence type="predicted"/>
<protein>
    <recommendedName>
        <fullName evidence="3">Serine hydrolase FSH domain-containing protein</fullName>
    </recommendedName>
</protein>
<gene>
    <name evidence="1" type="ORF">A3G50_02980</name>
</gene>
<dbReference type="EMBL" id="MFKM01000023">
    <property type="protein sequence ID" value="OGG43153.1"/>
    <property type="molecule type" value="Genomic_DNA"/>
</dbReference>